<dbReference type="PANTHER" id="PTHR47585:SF1">
    <property type="entry name" value="DUF1446 DOMAIN-CONTAINING PROTEIN"/>
    <property type="match status" value="1"/>
</dbReference>
<reference evidence="4 5" key="1">
    <citation type="journal article" date="2019" name="Int. J. Syst. Evol. Microbiol.">
        <title>The Global Catalogue of Microorganisms (GCM) 10K type strain sequencing project: providing services to taxonomists for standard genome sequencing and annotation.</title>
        <authorList>
            <consortium name="The Broad Institute Genomics Platform"/>
            <consortium name="The Broad Institute Genome Sequencing Center for Infectious Disease"/>
            <person name="Wu L."/>
            <person name="Ma J."/>
        </authorList>
    </citation>
    <scope>NUCLEOTIDE SEQUENCE [LARGE SCALE GENOMIC DNA]</scope>
    <source>
        <strain evidence="4 5">JCM 14718</strain>
    </source>
</reference>
<name>A0ABN2HQ00_9ACTN</name>
<dbReference type="Proteomes" id="UP001500618">
    <property type="component" value="Unassembled WGS sequence"/>
</dbReference>
<evidence type="ECO:0000256" key="1">
    <source>
        <dbReference type="SAM" id="MobiDB-lite"/>
    </source>
</evidence>
<dbReference type="RefSeq" id="WP_344312512.1">
    <property type="nucleotide sequence ID" value="NZ_BAAANY010000019.1"/>
</dbReference>
<dbReference type="EMBL" id="BAAANY010000019">
    <property type="protein sequence ID" value="GAA1691549.1"/>
    <property type="molecule type" value="Genomic_DNA"/>
</dbReference>
<protein>
    <submittedName>
        <fullName evidence="4">DUF1446 domain-containing protein</fullName>
    </submittedName>
</protein>
<accession>A0ABN2HQ00</accession>
<sequence>MRGPVRIGNFSGYLGDRFTAIDEVMAGDPVDVLMGDYLAEVTLAALSGRDGRRGYVSYFLDQIRPHLAAIAERGMKVVTNAGGFDPAGLADALLKAAAEEGADVRVAYVEGDDVLSRLPEYERAGHLMENLDSGEPLSAWGLEPLAANAYLGGWGIARALAEGADIVVCGRVTDASLTAGPAAWWHDWAFDDWNALAGAVTAGHVIECGPHATGGNFSGFTTIPHLLVPGFPIAEIAADGSSVITKHARDGGAVTVDTITAQLVYEIQGPRYLNPDVTVHLDTVELAATGPDRVEIRGATGSPPPPTTKVAVFALLGYEIVNTIFVTAPEVTAKIDLLRAQIGRDLPAGVELSFTRIGTAADDPQTQWDATVALRVMATAAEREPLARFGLARRLSSLYLQSIPGFFHDGASQLTGTPKPRIDYWPALLPLTAVDHRTFFEGQTYEISPPEQSETAPQPVHPEPVGALSPEDVRNLPLGTVAYARSGDKGGNSNVGIWAPDERVWPWLRLALSTVELRRLVPEIKELEVIRHEFPHLRAVHFVLRGLLGTGGSANLRVDQVGKAVGEYLRAKHVPIPVRLLSEQGSVDVTD</sequence>
<organism evidence="4 5">
    <name type="scientific">Fodinicola feengrottensis</name>
    <dbReference type="NCBI Taxonomy" id="435914"/>
    <lineage>
        <taxon>Bacteria</taxon>
        <taxon>Bacillati</taxon>
        <taxon>Actinomycetota</taxon>
        <taxon>Actinomycetes</taxon>
        <taxon>Mycobacteriales</taxon>
        <taxon>Fodinicola</taxon>
    </lineage>
</organism>
<dbReference type="Pfam" id="PF23544">
    <property type="entry name" value="AtuA_ferredoxin"/>
    <property type="match status" value="1"/>
</dbReference>
<feature type="domain" description="AtuA-like ferredoxin-fold" evidence="3">
    <location>
        <begin position="477"/>
        <end position="574"/>
    </location>
</feature>
<feature type="region of interest" description="Disordered" evidence="1">
    <location>
        <begin position="448"/>
        <end position="472"/>
    </location>
</feature>
<proteinExistence type="predicted"/>
<comment type="caution">
    <text evidence="4">The sequence shown here is derived from an EMBL/GenBank/DDBJ whole genome shotgun (WGS) entry which is preliminary data.</text>
</comment>
<dbReference type="Pfam" id="PF07287">
    <property type="entry name" value="AtuA"/>
    <property type="match status" value="1"/>
</dbReference>
<evidence type="ECO:0000259" key="3">
    <source>
        <dbReference type="Pfam" id="PF23544"/>
    </source>
</evidence>
<evidence type="ECO:0000313" key="4">
    <source>
        <dbReference type="EMBL" id="GAA1691549.1"/>
    </source>
</evidence>
<dbReference type="InterPro" id="IPR010839">
    <property type="entry name" value="AtuA_N"/>
</dbReference>
<evidence type="ECO:0000259" key="2">
    <source>
        <dbReference type="Pfam" id="PF07287"/>
    </source>
</evidence>
<keyword evidence="5" id="KW-1185">Reference proteome</keyword>
<feature type="domain" description="Acyclic terpene utilisation N-terminal" evidence="2">
    <location>
        <begin position="5"/>
        <end position="438"/>
    </location>
</feature>
<evidence type="ECO:0000313" key="5">
    <source>
        <dbReference type="Proteomes" id="UP001500618"/>
    </source>
</evidence>
<dbReference type="PANTHER" id="PTHR47585">
    <property type="match status" value="1"/>
</dbReference>
<gene>
    <name evidence="4" type="ORF">GCM10009765_46190</name>
</gene>
<dbReference type="InterPro" id="IPR056362">
    <property type="entry name" value="AtuA-like_ferredoxin_dom"/>
</dbReference>